<comment type="catalytic activity">
    <reaction evidence="1">
        <text>ATP + H2O = ADP + phosphate + H(+)</text>
        <dbReference type="Rhea" id="RHEA:13065"/>
        <dbReference type="ChEBI" id="CHEBI:15377"/>
        <dbReference type="ChEBI" id="CHEBI:15378"/>
        <dbReference type="ChEBI" id="CHEBI:30616"/>
        <dbReference type="ChEBI" id="CHEBI:43474"/>
        <dbReference type="ChEBI" id="CHEBI:456216"/>
        <dbReference type="EC" id="5.6.2.3"/>
    </reaction>
</comment>
<dbReference type="InterPro" id="IPR010285">
    <property type="entry name" value="DNA_helicase_pif1-like_DEAD"/>
</dbReference>
<dbReference type="InterPro" id="IPR049163">
    <property type="entry name" value="Pif1-like_2B_dom"/>
</dbReference>
<dbReference type="Gene3D" id="3.40.50.300">
    <property type="entry name" value="P-loop containing nucleotide triphosphate hydrolases"/>
    <property type="match status" value="1"/>
</dbReference>
<dbReference type="AlphaFoldDB" id="A0A182EKS4"/>
<feature type="domain" description="DNA helicase Pif1-like 2B" evidence="3">
    <location>
        <begin position="204"/>
        <end position="251"/>
    </location>
</feature>
<dbReference type="GO" id="GO:0006310">
    <property type="term" value="P:DNA recombination"/>
    <property type="evidence" value="ECO:0007669"/>
    <property type="project" value="UniProtKB-KW"/>
</dbReference>
<keyword evidence="1" id="KW-0547">Nucleotide-binding</keyword>
<keyword evidence="5" id="KW-1185">Reference proteome</keyword>
<reference evidence="6" key="1">
    <citation type="submission" date="2016-06" db="UniProtKB">
        <authorList>
            <consortium name="WormBaseParasite"/>
        </authorList>
    </citation>
    <scope>IDENTIFICATION</scope>
</reference>
<dbReference type="GO" id="GO:0000723">
    <property type="term" value="P:telomere maintenance"/>
    <property type="evidence" value="ECO:0007669"/>
    <property type="project" value="InterPro"/>
</dbReference>
<dbReference type="STRING" id="42157.A0A182EKS4"/>
<dbReference type="InterPro" id="IPR027417">
    <property type="entry name" value="P-loop_NTPase"/>
</dbReference>
<evidence type="ECO:0000313" key="6">
    <source>
        <dbReference type="WBParaSite" id="nOo.2.0.1.t08712-RA"/>
    </source>
</evidence>
<organism evidence="6">
    <name type="scientific">Onchocerca ochengi</name>
    <name type="common">Filarial nematode worm</name>
    <dbReference type="NCBI Taxonomy" id="42157"/>
    <lineage>
        <taxon>Eukaryota</taxon>
        <taxon>Metazoa</taxon>
        <taxon>Ecdysozoa</taxon>
        <taxon>Nematoda</taxon>
        <taxon>Chromadorea</taxon>
        <taxon>Rhabditida</taxon>
        <taxon>Spirurina</taxon>
        <taxon>Spiruromorpha</taxon>
        <taxon>Filarioidea</taxon>
        <taxon>Onchocercidae</taxon>
        <taxon>Onchocerca</taxon>
    </lineage>
</organism>
<comment type="cofactor">
    <cofactor evidence="1">
        <name>Mg(2+)</name>
        <dbReference type="ChEBI" id="CHEBI:18420"/>
    </cofactor>
</comment>
<keyword evidence="1" id="KW-0234">DNA repair</keyword>
<dbReference type="PANTHER" id="PTHR10492">
    <property type="match status" value="1"/>
</dbReference>
<name>A0A182EKS4_ONCOC</name>
<dbReference type="PANTHER" id="PTHR10492:SF57">
    <property type="entry name" value="ATP-DEPENDENT DNA HELICASE"/>
    <property type="match status" value="1"/>
</dbReference>
<evidence type="ECO:0000259" key="2">
    <source>
        <dbReference type="Pfam" id="PF05970"/>
    </source>
</evidence>
<dbReference type="EC" id="5.6.2.3" evidence="1"/>
<dbReference type="WBParaSite" id="nOo.2.0.1.t08712-RA">
    <property type="protein sequence ID" value="nOo.2.0.1.t08712-RA"/>
    <property type="gene ID" value="nOo.2.0.1.g08712"/>
</dbReference>
<dbReference type="Proteomes" id="UP000271087">
    <property type="component" value="Unassembled WGS sequence"/>
</dbReference>
<keyword evidence="1" id="KW-0227">DNA damage</keyword>
<dbReference type="OrthoDB" id="10032644at2759"/>
<feature type="domain" description="DNA helicase Pif1-like DEAD-box helicase" evidence="2">
    <location>
        <begin position="37"/>
        <end position="134"/>
    </location>
</feature>
<accession>A0A182EKS4</accession>
<keyword evidence="1" id="KW-0233">DNA recombination</keyword>
<sequence length="276" mass="30863">MLSLNRSTTASLDVELRHEQNYNTTDLLSYVQSNIPKLTFEQKGIYDQITQIVSKGVGKIFFLDARGGTGKMFLIKLILATIRSQKDIALALKSSGIAATLLPGGRTAHSALKLPLSMQFIETPTCNIFKTSSMGKQTLPVIPRSTPADEINACLKYFTVSRKDVKIDYKTIDQLDYSHINCWKLGTESDTVVETDETANYPIEYLNSLDLLRIPRTHCNRKSAENLPVIMLRNINQLKLCNGTRLAVRKLMSNFVEATILTGPFKGEHSLFLAFL</sequence>
<gene>
    <name evidence="4" type="ORF">NOO_LOCUS8712</name>
</gene>
<dbReference type="GO" id="GO:0006281">
    <property type="term" value="P:DNA repair"/>
    <property type="evidence" value="ECO:0007669"/>
    <property type="project" value="UniProtKB-KW"/>
</dbReference>
<dbReference type="GO" id="GO:0016787">
    <property type="term" value="F:hydrolase activity"/>
    <property type="evidence" value="ECO:0007669"/>
    <property type="project" value="UniProtKB-KW"/>
</dbReference>
<keyword evidence="1" id="KW-0067">ATP-binding</keyword>
<evidence type="ECO:0000313" key="4">
    <source>
        <dbReference type="EMBL" id="VDM91566.1"/>
    </source>
</evidence>
<keyword evidence="1" id="KW-0347">Helicase</keyword>
<dbReference type="EMBL" id="UYRW01003786">
    <property type="protein sequence ID" value="VDM91566.1"/>
    <property type="molecule type" value="Genomic_DNA"/>
</dbReference>
<evidence type="ECO:0000256" key="1">
    <source>
        <dbReference type="RuleBase" id="RU363044"/>
    </source>
</evidence>
<reference evidence="4 5" key="2">
    <citation type="submission" date="2018-08" db="EMBL/GenBank/DDBJ databases">
        <authorList>
            <person name="Laetsch R D."/>
            <person name="Stevens L."/>
            <person name="Kumar S."/>
            <person name="Blaxter L. M."/>
        </authorList>
    </citation>
    <scope>NUCLEOTIDE SEQUENCE [LARGE SCALE GENOMIC DNA]</scope>
</reference>
<comment type="similarity">
    <text evidence="1">Belongs to the helicase family.</text>
</comment>
<dbReference type="Pfam" id="PF21530">
    <property type="entry name" value="Pif1_2B_dom"/>
    <property type="match status" value="1"/>
</dbReference>
<evidence type="ECO:0000313" key="5">
    <source>
        <dbReference type="Proteomes" id="UP000271087"/>
    </source>
</evidence>
<dbReference type="GO" id="GO:0043139">
    <property type="term" value="F:5'-3' DNA helicase activity"/>
    <property type="evidence" value="ECO:0007669"/>
    <property type="project" value="UniProtKB-EC"/>
</dbReference>
<dbReference type="Pfam" id="PF05970">
    <property type="entry name" value="PIF1"/>
    <property type="match status" value="1"/>
</dbReference>
<evidence type="ECO:0000259" key="3">
    <source>
        <dbReference type="Pfam" id="PF21530"/>
    </source>
</evidence>
<keyword evidence="1" id="KW-0378">Hydrolase</keyword>
<dbReference type="GO" id="GO:0005524">
    <property type="term" value="F:ATP binding"/>
    <property type="evidence" value="ECO:0007669"/>
    <property type="project" value="UniProtKB-KW"/>
</dbReference>
<protein>
    <recommendedName>
        <fullName evidence="1">ATP-dependent DNA helicase</fullName>
        <ecNumber evidence="1">5.6.2.3</ecNumber>
    </recommendedName>
</protein>
<proteinExistence type="inferred from homology"/>